<dbReference type="AlphaFoldDB" id="A0A7J8HT20"/>
<proteinExistence type="predicted"/>
<dbReference type="EMBL" id="JACASE010000004">
    <property type="protein sequence ID" value="KAF6475039.1"/>
    <property type="molecule type" value="Genomic_DNA"/>
</dbReference>
<keyword evidence="1" id="KW-0812">Transmembrane</keyword>
<accession>A0A7J8HT20</accession>
<feature type="transmembrane region" description="Helical" evidence="1">
    <location>
        <begin position="110"/>
        <end position="135"/>
    </location>
</feature>
<evidence type="ECO:0000256" key="1">
    <source>
        <dbReference type="SAM" id="Phobius"/>
    </source>
</evidence>
<organism evidence="2 3">
    <name type="scientific">Rousettus aegyptiacus</name>
    <name type="common">Egyptian fruit bat</name>
    <name type="synonym">Pteropus aegyptiacus</name>
    <dbReference type="NCBI Taxonomy" id="9407"/>
    <lineage>
        <taxon>Eukaryota</taxon>
        <taxon>Metazoa</taxon>
        <taxon>Chordata</taxon>
        <taxon>Craniata</taxon>
        <taxon>Vertebrata</taxon>
        <taxon>Euteleostomi</taxon>
        <taxon>Mammalia</taxon>
        <taxon>Eutheria</taxon>
        <taxon>Laurasiatheria</taxon>
        <taxon>Chiroptera</taxon>
        <taxon>Yinpterochiroptera</taxon>
        <taxon>Pteropodoidea</taxon>
        <taxon>Pteropodidae</taxon>
        <taxon>Rousettinae</taxon>
        <taxon>Rousettus</taxon>
    </lineage>
</organism>
<sequence>MRVVVTAFELQLRRSGRPLNGVKGTFSRLCCSRLMLSLSTLILECRSSPLDDRGGGHTEINDNKSLLLKKANLDIRPAEKLFHLEHQQPLIQHKCVSLDRACSELRVFCVLFKAFLLCLGKKLLLAIIAFISGFLETSWHGTPSKRLATSS</sequence>
<reference evidence="2 3" key="1">
    <citation type="journal article" date="2020" name="Nature">
        <title>Six reference-quality genomes reveal evolution of bat adaptations.</title>
        <authorList>
            <person name="Jebb D."/>
            <person name="Huang Z."/>
            <person name="Pippel M."/>
            <person name="Hughes G.M."/>
            <person name="Lavrichenko K."/>
            <person name="Devanna P."/>
            <person name="Winkler S."/>
            <person name="Jermiin L.S."/>
            <person name="Skirmuntt E.C."/>
            <person name="Katzourakis A."/>
            <person name="Burkitt-Gray L."/>
            <person name="Ray D.A."/>
            <person name="Sullivan K.A.M."/>
            <person name="Roscito J.G."/>
            <person name="Kirilenko B.M."/>
            <person name="Davalos L.M."/>
            <person name="Corthals A.P."/>
            <person name="Power M.L."/>
            <person name="Jones G."/>
            <person name="Ransome R.D."/>
            <person name="Dechmann D.K.N."/>
            <person name="Locatelli A.G."/>
            <person name="Puechmaille S.J."/>
            <person name="Fedrigo O."/>
            <person name="Jarvis E.D."/>
            <person name="Hiller M."/>
            <person name="Vernes S.C."/>
            <person name="Myers E.W."/>
            <person name="Teeling E.C."/>
        </authorList>
    </citation>
    <scope>NUCLEOTIDE SEQUENCE [LARGE SCALE GENOMIC DNA]</scope>
    <source>
        <strain evidence="2">MRouAeg1</strain>
        <tissue evidence="2">Muscle</tissue>
    </source>
</reference>
<gene>
    <name evidence="2" type="ORF">HJG63_011132</name>
</gene>
<protein>
    <submittedName>
        <fullName evidence="2">Uncharacterized protein</fullName>
    </submittedName>
</protein>
<keyword evidence="1" id="KW-0472">Membrane</keyword>
<evidence type="ECO:0000313" key="3">
    <source>
        <dbReference type="Proteomes" id="UP000593571"/>
    </source>
</evidence>
<evidence type="ECO:0000313" key="2">
    <source>
        <dbReference type="EMBL" id="KAF6475039.1"/>
    </source>
</evidence>
<comment type="caution">
    <text evidence="2">The sequence shown here is derived from an EMBL/GenBank/DDBJ whole genome shotgun (WGS) entry which is preliminary data.</text>
</comment>
<keyword evidence="3" id="KW-1185">Reference proteome</keyword>
<dbReference type="Proteomes" id="UP000593571">
    <property type="component" value="Unassembled WGS sequence"/>
</dbReference>
<name>A0A7J8HT20_ROUAE</name>
<keyword evidence="1" id="KW-1133">Transmembrane helix</keyword>